<dbReference type="InterPro" id="IPR000626">
    <property type="entry name" value="Ubiquitin-like_dom"/>
</dbReference>
<dbReference type="Pfam" id="PF01302">
    <property type="entry name" value="CAP_GLY"/>
    <property type="match status" value="1"/>
</dbReference>
<dbReference type="InterPro" id="IPR029071">
    <property type="entry name" value="Ubiquitin-like_domsf"/>
</dbReference>
<dbReference type="CDD" id="cd01789">
    <property type="entry name" value="Ubl_TBCB"/>
    <property type="match status" value="1"/>
</dbReference>
<dbReference type="Proteomes" id="UP001530400">
    <property type="component" value="Unassembled WGS sequence"/>
</dbReference>
<dbReference type="SUPFAM" id="SSF74924">
    <property type="entry name" value="Cap-Gly domain"/>
    <property type="match status" value="1"/>
</dbReference>
<dbReference type="SMART" id="SM01052">
    <property type="entry name" value="CAP_GLY"/>
    <property type="match status" value="1"/>
</dbReference>
<proteinExistence type="inferred from homology"/>
<dbReference type="SUPFAM" id="SSF54236">
    <property type="entry name" value="Ubiquitin-like"/>
    <property type="match status" value="1"/>
</dbReference>
<dbReference type="PANTHER" id="PTHR18916">
    <property type="entry name" value="DYNACTIN 1-RELATED MICROTUBULE-BINDING"/>
    <property type="match status" value="1"/>
</dbReference>
<evidence type="ECO:0000259" key="5">
    <source>
        <dbReference type="PROSITE" id="PS50053"/>
    </source>
</evidence>
<name>A0ABD3PUF0_9STRA</name>
<dbReference type="GO" id="GO:0005737">
    <property type="term" value="C:cytoplasm"/>
    <property type="evidence" value="ECO:0007669"/>
    <property type="project" value="UniProtKB-SubCell"/>
</dbReference>
<evidence type="ECO:0000313" key="8">
    <source>
        <dbReference type="Proteomes" id="UP001530400"/>
    </source>
</evidence>
<evidence type="ECO:0000256" key="4">
    <source>
        <dbReference type="ARBA" id="ARBA00025779"/>
    </source>
</evidence>
<dbReference type="PROSITE" id="PS50053">
    <property type="entry name" value="UBIQUITIN_2"/>
    <property type="match status" value="1"/>
</dbReference>
<evidence type="ECO:0000313" key="7">
    <source>
        <dbReference type="EMBL" id="KAL3789795.1"/>
    </source>
</evidence>
<dbReference type="PROSITE" id="PS50245">
    <property type="entry name" value="CAP_GLY_2"/>
    <property type="match status" value="1"/>
</dbReference>
<dbReference type="Gene3D" id="3.10.20.90">
    <property type="entry name" value="Phosphatidylinositol 3-kinase Catalytic Subunit, Chain A, domain 1"/>
    <property type="match status" value="1"/>
</dbReference>
<accession>A0ABD3PUF0</accession>
<dbReference type="InterPro" id="IPR036859">
    <property type="entry name" value="CAP-Gly_dom_sf"/>
</dbReference>
<keyword evidence="8" id="KW-1185">Reference proteome</keyword>
<reference evidence="7 8" key="1">
    <citation type="submission" date="2024-10" db="EMBL/GenBank/DDBJ databases">
        <title>Updated reference genomes for cyclostephanoid diatoms.</title>
        <authorList>
            <person name="Roberts W.R."/>
            <person name="Alverson A.J."/>
        </authorList>
    </citation>
    <scope>NUCLEOTIDE SEQUENCE [LARGE SCALE GENOMIC DNA]</scope>
    <source>
        <strain evidence="7 8">AJA010-31</strain>
    </source>
</reference>
<gene>
    <name evidence="7" type="ORF">ACHAWO_000266</name>
</gene>
<evidence type="ECO:0008006" key="9">
    <source>
        <dbReference type="Google" id="ProtNLM"/>
    </source>
</evidence>
<protein>
    <recommendedName>
        <fullName evidence="9">CAP-Gly domain-containing protein</fullName>
    </recommendedName>
</protein>
<organism evidence="7 8">
    <name type="scientific">Cyclotella atomus</name>
    <dbReference type="NCBI Taxonomy" id="382360"/>
    <lineage>
        <taxon>Eukaryota</taxon>
        <taxon>Sar</taxon>
        <taxon>Stramenopiles</taxon>
        <taxon>Ochrophyta</taxon>
        <taxon>Bacillariophyta</taxon>
        <taxon>Coscinodiscophyceae</taxon>
        <taxon>Thalassiosirophycidae</taxon>
        <taxon>Stephanodiscales</taxon>
        <taxon>Stephanodiscaceae</taxon>
        <taxon>Cyclotella</taxon>
    </lineage>
</organism>
<evidence type="ECO:0000256" key="3">
    <source>
        <dbReference type="ARBA" id="ARBA00023186"/>
    </source>
</evidence>
<evidence type="ECO:0000259" key="6">
    <source>
        <dbReference type="PROSITE" id="PS50245"/>
    </source>
</evidence>
<dbReference type="Pfam" id="PF14560">
    <property type="entry name" value="Ubiquitin_2"/>
    <property type="match status" value="1"/>
</dbReference>
<dbReference type="EMBL" id="JALLPJ020000514">
    <property type="protein sequence ID" value="KAL3789795.1"/>
    <property type="molecule type" value="Genomic_DNA"/>
</dbReference>
<comment type="similarity">
    <text evidence="4">Belongs to the TBCB family.</text>
</comment>
<sequence>MSSDLRVSFGFVCPGTNSTTMAANIKNTDLLALKSYITAADSTQYNAVSSSTLILDLSHSNLHQRHAEIRFDKHDTIDELRRRIHQKSGTPPCSQHLQLKSSGVTIYEIAPETESGRMLGYFNLPHGANVHCIDIDPHSKSAGGAYEDTSLVEKFTLTDEEYNKRKGTLRDWSRKQKENDPEFSLRKHAREHAELVEAKRLYRESGEVKNGFELDEATGVIVRSEVDEEVEKEKVNVAESEFGEETIQHLSLGARCQVQPGGRRGEIAYLGPIEELGGGGYWVGVILDEPVGKTDGTVKSGVRYFEAPGANRGGFFRGKNVEAGDFPEIDIMDSEDEL</sequence>
<keyword evidence="3" id="KW-0143">Chaperone</keyword>
<dbReference type="InterPro" id="IPR045172">
    <property type="entry name" value="TBCB_Ubl"/>
</dbReference>
<comment type="caution">
    <text evidence="7">The sequence shown here is derived from an EMBL/GenBank/DDBJ whole genome shotgun (WGS) entry which is preliminary data.</text>
</comment>
<comment type="subcellular location">
    <subcellularLocation>
        <location evidence="1">Cytoplasm</location>
    </subcellularLocation>
</comment>
<keyword evidence="2" id="KW-0963">Cytoplasm</keyword>
<feature type="domain" description="CAP-Gly" evidence="6">
    <location>
        <begin position="280"/>
        <end position="317"/>
    </location>
</feature>
<dbReference type="InterPro" id="IPR000938">
    <property type="entry name" value="CAP-Gly_domain"/>
</dbReference>
<evidence type="ECO:0000256" key="2">
    <source>
        <dbReference type="ARBA" id="ARBA00022490"/>
    </source>
</evidence>
<dbReference type="Gene3D" id="2.30.30.190">
    <property type="entry name" value="CAP Gly-rich-like domain"/>
    <property type="match status" value="1"/>
</dbReference>
<dbReference type="AlphaFoldDB" id="A0ABD3PUF0"/>
<feature type="domain" description="Ubiquitin-like" evidence="5">
    <location>
        <begin position="55"/>
        <end position="131"/>
    </location>
</feature>
<evidence type="ECO:0000256" key="1">
    <source>
        <dbReference type="ARBA" id="ARBA00004496"/>
    </source>
</evidence>
<dbReference type="PANTHER" id="PTHR18916:SF85">
    <property type="entry name" value="TUBULIN-FOLDING COFACTOR B"/>
    <property type="match status" value="1"/>
</dbReference>